<dbReference type="Pfam" id="PF13229">
    <property type="entry name" value="Beta_helix"/>
    <property type="match status" value="2"/>
</dbReference>
<feature type="domain" description="Right handed beta helix" evidence="2">
    <location>
        <begin position="235"/>
        <end position="353"/>
    </location>
</feature>
<dbReference type="InterPro" id="IPR039448">
    <property type="entry name" value="Beta_helix"/>
</dbReference>
<evidence type="ECO:0000259" key="2">
    <source>
        <dbReference type="Pfam" id="PF13229"/>
    </source>
</evidence>
<dbReference type="InterPro" id="IPR006626">
    <property type="entry name" value="PbH1"/>
</dbReference>
<evidence type="ECO:0000313" key="3">
    <source>
        <dbReference type="EMBL" id="KPL05786.1"/>
    </source>
</evidence>
<protein>
    <recommendedName>
        <fullName evidence="2">Right handed beta helix domain-containing protein</fullName>
    </recommendedName>
</protein>
<reference evidence="3 4" key="1">
    <citation type="journal article" date="2015" name="Microbiome">
        <title>Genomic resolution of linkages in carbon, nitrogen, and sulfur cycling among widespread estuary sediment bacteria.</title>
        <authorList>
            <person name="Baker B.J."/>
            <person name="Lazar C.S."/>
            <person name="Teske A.P."/>
            <person name="Dick G.J."/>
        </authorList>
    </citation>
    <scope>NUCLEOTIDE SEQUENCE [LARGE SCALE GENOMIC DNA]</scope>
    <source>
        <strain evidence="3">SM1_40</strain>
    </source>
</reference>
<dbReference type="PANTHER" id="PTHR22990">
    <property type="entry name" value="F-BOX ONLY PROTEIN"/>
    <property type="match status" value="1"/>
</dbReference>
<organism evidence="3 4">
    <name type="scientific">candidate division TA06 bacterium SM1_40</name>
    <dbReference type="NCBI Taxonomy" id="1703773"/>
    <lineage>
        <taxon>Bacteria</taxon>
        <taxon>Bacteria division TA06</taxon>
    </lineage>
</organism>
<sequence>MKKIHPWTFTQIALAGLVAVAGATVIHVPGEYPTIQSGLDAASYGDTVLVAPGTYYEYWIEMANGVVLTSSHGVDSTVIDANSLGPVIMCNGVDDRTVISGFTIQHGYYPCAGGIDCYNGASPRIENNWIRNNEAYIFGGGGVYCWGDASPMIVGNRIEANETSGDGGGIQCITAGSPQIHGNLIIGNVATAYGGGIYVTNSFAEIVGNVIMNNSAPDYSGGGIDLVFADALISDNIICENVTESGVGGGISVRGAWDVVIARNQIYRNAATKGGGIACSWEARPLIANNTIHANVAMPQGGGGIYCIDSTSAEIIHNIISEAVHGGGISVADTLSSPLITYNDVWGNAGGDYLGCDPGVGDISEDPLYVGKARNDFRLLWGSPCIDAGHPDSLDPDDTRRDMGALFFDQSTPLTIYVTPDVTMLSPLDTLKVLYTLINITEQPITFWGLTRVILPNGEPYARNPILGPQQVTLGAGQIARKRFSHHLPELAPSGNYEYWAYIGLPPDTLIDYDQVDFIVDSGQ</sequence>
<dbReference type="EMBL" id="LJVA01000188">
    <property type="protein sequence ID" value="KPL05786.1"/>
    <property type="molecule type" value="Genomic_DNA"/>
</dbReference>
<accession>A0A0S8J803</accession>
<name>A0A0S8J803_UNCT6</name>
<dbReference type="PANTHER" id="PTHR22990:SF15">
    <property type="entry name" value="F-BOX ONLY PROTEIN 10"/>
    <property type="match status" value="1"/>
</dbReference>
<evidence type="ECO:0000313" key="4">
    <source>
        <dbReference type="Proteomes" id="UP000051035"/>
    </source>
</evidence>
<comment type="caution">
    <text evidence="3">The sequence shown here is derived from an EMBL/GenBank/DDBJ whole genome shotgun (WGS) entry which is preliminary data.</text>
</comment>
<dbReference type="Proteomes" id="UP000051035">
    <property type="component" value="Unassembled WGS sequence"/>
</dbReference>
<dbReference type="InterPro" id="IPR011050">
    <property type="entry name" value="Pectin_lyase_fold/virulence"/>
</dbReference>
<gene>
    <name evidence="3" type="ORF">AMJ71_11000</name>
</gene>
<feature type="domain" description="Right handed beta helix" evidence="2">
    <location>
        <begin position="93"/>
        <end position="231"/>
    </location>
</feature>
<proteinExistence type="predicted"/>
<dbReference type="SUPFAM" id="SSF51126">
    <property type="entry name" value="Pectin lyase-like"/>
    <property type="match status" value="1"/>
</dbReference>
<evidence type="ECO:0000256" key="1">
    <source>
        <dbReference type="ARBA" id="ARBA00022737"/>
    </source>
</evidence>
<dbReference type="SMART" id="SM00710">
    <property type="entry name" value="PbH1"/>
    <property type="match status" value="8"/>
</dbReference>
<dbReference type="Gene3D" id="2.160.20.10">
    <property type="entry name" value="Single-stranded right-handed beta-helix, Pectin lyase-like"/>
    <property type="match status" value="1"/>
</dbReference>
<dbReference type="AlphaFoldDB" id="A0A0S8J803"/>
<keyword evidence="1" id="KW-0677">Repeat</keyword>
<dbReference type="InterPro" id="IPR051550">
    <property type="entry name" value="SCF-Subunits/Alg-Epimerases"/>
</dbReference>
<dbReference type="InterPro" id="IPR012334">
    <property type="entry name" value="Pectin_lyas_fold"/>
</dbReference>